<keyword evidence="3" id="KW-1185">Reference proteome</keyword>
<dbReference type="AlphaFoldDB" id="A0AAD5RIA9"/>
<dbReference type="EMBL" id="JAKWBI020000448">
    <property type="protein sequence ID" value="KAJ2894884.1"/>
    <property type="molecule type" value="Genomic_DNA"/>
</dbReference>
<reference evidence="2" key="1">
    <citation type="submission" date="2022-07" db="EMBL/GenBank/DDBJ databases">
        <title>Draft genome sequence of Zalerion maritima ATCC 34329, a (micro)plastics degrading marine fungus.</title>
        <authorList>
            <person name="Paco A."/>
            <person name="Goncalves M.F.M."/>
            <person name="Rocha-Santos T.A.P."/>
            <person name="Alves A."/>
        </authorList>
    </citation>
    <scope>NUCLEOTIDE SEQUENCE</scope>
    <source>
        <strain evidence="2">ATCC 34329</strain>
    </source>
</reference>
<dbReference type="CDD" id="cd10170">
    <property type="entry name" value="ASKHA_NBD_HSP70"/>
    <property type="match status" value="1"/>
</dbReference>
<evidence type="ECO:0000256" key="1">
    <source>
        <dbReference type="SAM" id="MobiDB-lite"/>
    </source>
</evidence>
<evidence type="ECO:0000313" key="2">
    <source>
        <dbReference type="EMBL" id="KAJ2894884.1"/>
    </source>
</evidence>
<dbReference type="Gene3D" id="3.30.420.40">
    <property type="match status" value="1"/>
</dbReference>
<organism evidence="2 3">
    <name type="scientific">Zalerion maritima</name>
    <dbReference type="NCBI Taxonomy" id="339359"/>
    <lineage>
        <taxon>Eukaryota</taxon>
        <taxon>Fungi</taxon>
        <taxon>Dikarya</taxon>
        <taxon>Ascomycota</taxon>
        <taxon>Pezizomycotina</taxon>
        <taxon>Sordariomycetes</taxon>
        <taxon>Lulworthiomycetidae</taxon>
        <taxon>Lulworthiales</taxon>
        <taxon>Lulworthiaceae</taxon>
        <taxon>Zalerion</taxon>
    </lineage>
</organism>
<dbReference type="SUPFAM" id="SSF53067">
    <property type="entry name" value="Actin-like ATPase domain"/>
    <property type="match status" value="2"/>
</dbReference>
<evidence type="ECO:0008006" key="4">
    <source>
        <dbReference type="Google" id="ProtNLM"/>
    </source>
</evidence>
<comment type="caution">
    <text evidence="2">The sequence shown here is derived from an EMBL/GenBank/DDBJ whole genome shotgun (WGS) entry which is preliminary data.</text>
</comment>
<dbReference type="InterPro" id="IPR043129">
    <property type="entry name" value="ATPase_NBD"/>
</dbReference>
<protein>
    <recommendedName>
        <fullName evidence="4">Actin-like ATPase domain-containing protein</fullName>
    </recommendedName>
</protein>
<name>A0AAD5RIA9_9PEZI</name>
<evidence type="ECO:0000313" key="3">
    <source>
        <dbReference type="Proteomes" id="UP001201980"/>
    </source>
</evidence>
<dbReference type="PANTHER" id="PTHR14187">
    <property type="entry name" value="ALPHA KINASE/ELONGATION FACTOR 2 KINASE"/>
    <property type="match status" value="1"/>
</dbReference>
<gene>
    <name evidence="2" type="ORF">MKZ38_007107</name>
</gene>
<feature type="region of interest" description="Disordered" evidence="1">
    <location>
        <begin position="1"/>
        <end position="20"/>
    </location>
</feature>
<accession>A0AAD5RIA9</accession>
<dbReference type="PANTHER" id="PTHR14187:SF5">
    <property type="entry name" value="HEAT SHOCK 70 KDA PROTEIN 12A"/>
    <property type="match status" value="1"/>
</dbReference>
<proteinExistence type="predicted"/>
<dbReference type="Proteomes" id="UP001201980">
    <property type="component" value="Unassembled WGS sequence"/>
</dbReference>
<sequence>MRIHELPGSTPDFLQPYDTTTPHKETSGKFIAIGIDFGTTFSGVSWAFSETPDIINVVSQWPGKENTQADEQQVPTRIDPTTDAWGFMVDESDEPVRWFKLLLLDDLDMADNVKGCEAIQKAKDRMSKAKVSRVRLVSRFLAQLWSHAIAEIERDMGEDDVYNLPFKVGLTIPAIWPLAARRRMRDAARQAGILDERDIGPTDFILVEEPEAAAVATLFERKSNPSMVKGAVFVVCDCGGGTVDMSSYKIKSLTPFEIAESVQGDGNSPAQAKLAWQLLVSEKLTMLAPIGKLCGGFLADEAFERHMKLKAGLTFKDKDEGHFREFVQSTWESKLKRRFNGKESSEFAIRPPLRSLSVTKRIAPGKGRPDGLRLSGSHVRQFFARSLDGIQDVLKRQVDQVERSEGKKPDSILLVGGLGSSPYIFNQLKATHKGVVQPTKAWSAVARGATQKVLRHSLWEQESPPSACQSDVMHNTPGLTSRISKLSYGIIAGYRLSSLVPQFDPDLDRVHLNEDGEERVNRMDWYLKQGERVDGKKPVEISYTYFISEQSTDKRCAWTVYTSAASVPPTREDSSVKSTYTISCPIDVPLSQLPRAKKSGWRKVRNNIITMTFNGEEPKWAIRVGDSMEARSVDVEYM</sequence>